<dbReference type="OrthoDB" id="202415at2759"/>
<dbReference type="RefSeq" id="XP_042926520.1">
    <property type="nucleotide sequence ID" value="XM_043061425.1"/>
</dbReference>
<dbReference type="GeneID" id="5718884"/>
<dbReference type="AlphaFoldDB" id="A0A2K3DZ77"/>
<evidence type="ECO:0000313" key="5">
    <source>
        <dbReference type="EMBL" id="PNW85833.1"/>
    </source>
</evidence>
<feature type="signal peptide" evidence="3">
    <location>
        <begin position="1"/>
        <end position="27"/>
    </location>
</feature>
<keyword evidence="3" id="KW-0732">Signal</keyword>
<organism evidence="5 6">
    <name type="scientific">Chlamydomonas reinhardtii</name>
    <name type="common">Chlamydomonas smithii</name>
    <dbReference type="NCBI Taxonomy" id="3055"/>
    <lineage>
        <taxon>Eukaryota</taxon>
        <taxon>Viridiplantae</taxon>
        <taxon>Chlorophyta</taxon>
        <taxon>core chlorophytes</taxon>
        <taxon>Chlorophyceae</taxon>
        <taxon>CS clade</taxon>
        <taxon>Chlamydomonadales</taxon>
        <taxon>Chlamydomonadaceae</taxon>
        <taxon>Chlamydomonas</taxon>
    </lineage>
</organism>
<feature type="domain" description="Glycosyl transferase CAP10" evidence="4">
    <location>
        <begin position="122"/>
        <end position="442"/>
    </location>
</feature>
<keyword evidence="6" id="KW-1185">Reference proteome</keyword>
<evidence type="ECO:0000256" key="2">
    <source>
        <dbReference type="ARBA" id="ARBA00022679"/>
    </source>
</evidence>
<comment type="similarity">
    <text evidence="1">Belongs to the glycosyltransferase 90 family.</text>
</comment>
<evidence type="ECO:0000313" key="6">
    <source>
        <dbReference type="Proteomes" id="UP000006906"/>
    </source>
</evidence>
<dbReference type="GO" id="GO:0016740">
    <property type="term" value="F:transferase activity"/>
    <property type="evidence" value="ECO:0007669"/>
    <property type="project" value="UniProtKB-KW"/>
</dbReference>
<gene>
    <name evidence="5" type="ORF">CHLRE_03g203550v5</name>
</gene>
<dbReference type="Pfam" id="PF05686">
    <property type="entry name" value="Glyco_transf_90"/>
    <property type="match status" value="1"/>
</dbReference>
<dbReference type="PANTHER" id="PTHR12203">
    <property type="entry name" value="KDEL LYS-ASP-GLU-LEU CONTAINING - RELATED"/>
    <property type="match status" value="1"/>
</dbReference>
<dbReference type="SMART" id="SM00672">
    <property type="entry name" value="CAP10"/>
    <property type="match status" value="1"/>
</dbReference>
<dbReference type="Gramene" id="PNW85833">
    <property type="protein sequence ID" value="PNW85833"/>
    <property type="gene ID" value="CHLRE_03g203550v5"/>
</dbReference>
<dbReference type="PANTHER" id="PTHR12203:SF35">
    <property type="entry name" value="PROTEIN O-GLUCOSYLTRANSFERASE 1"/>
    <property type="match status" value="1"/>
</dbReference>
<accession>A0A2K3DZ77</accession>
<evidence type="ECO:0000256" key="3">
    <source>
        <dbReference type="SAM" id="SignalP"/>
    </source>
</evidence>
<dbReference type="InParanoid" id="A0A2K3DZ77"/>
<dbReference type="PROSITE" id="PS51257">
    <property type="entry name" value="PROKAR_LIPOPROTEIN"/>
    <property type="match status" value="1"/>
</dbReference>
<feature type="chain" id="PRO_5014451853" description="Glycosyl transferase CAP10 domain-containing protein" evidence="3">
    <location>
        <begin position="28"/>
        <end position="531"/>
    </location>
</feature>
<dbReference type="InterPro" id="IPR051091">
    <property type="entry name" value="O-Glucosyltr/Glycosyltrsf_90"/>
</dbReference>
<reference evidence="5 6" key="1">
    <citation type="journal article" date="2007" name="Science">
        <title>The Chlamydomonas genome reveals the evolution of key animal and plant functions.</title>
        <authorList>
            <person name="Merchant S.S."/>
            <person name="Prochnik S.E."/>
            <person name="Vallon O."/>
            <person name="Harris E.H."/>
            <person name="Karpowicz S.J."/>
            <person name="Witman G.B."/>
            <person name="Terry A."/>
            <person name="Salamov A."/>
            <person name="Fritz-Laylin L.K."/>
            <person name="Marechal-Drouard L."/>
            <person name="Marshall W.F."/>
            <person name="Qu L.H."/>
            <person name="Nelson D.R."/>
            <person name="Sanderfoot A.A."/>
            <person name="Spalding M.H."/>
            <person name="Kapitonov V.V."/>
            <person name="Ren Q."/>
            <person name="Ferris P."/>
            <person name="Lindquist E."/>
            <person name="Shapiro H."/>
            <person name="Lucas S.M."/>
            <person name="Grimwood J."/>
            <person name="Schmutz J."/>
            <person name="Cardol P."/>
            <person name="Cerutti H."/>
            <person name="Chanfreau G."/>
            <person name="Chen C.L."/>
            <person name="Cognat V."/>
            <person name="Croft M.T."/>
            <person name="Dent R."/>
            <person name="Dutcher S."/>
            <person name="Fernandez E."/>
            <person name="Fukuzawa H."/>
            <person name="Gonzalez-Ballester D."/>
            <person name="Gonzalez-Halphen D."/>
            <person name="Hallmann A."/>
            <person name="Hanikenne M."/>
            <person name="Hippler M."/>
            <person name="Inwood W."/>
            <person name="Jabbari K."/>
            <person name="Kalanon M."/>
            <person name="Kuras R."/>
            <person name="Lefebvre P.A."/>
            <person name="Lemaire S.D."/>
            <person name="Lobanov A.V."/>
            <person name="Lohr M."/>
            <person name="Manuell A."/>
            <person name="Meier I."/>
            <person name="Mets L."/>
            <person name="Mittag M."/>
            <person name="Mittelmeier T."/>
            <person name="Moroney J.V."/>
            <person name="Moseley J."/>
            <person name="Napoli C."/>
            <person name="Nedelcu A.M."/>
            <person name="Niyogi K."/>
            <person name="Novoselov S.V."/>
            <person name="Paulsen I.T."/>
            <person name="Pazour G."/>
            <person name="Purton S."/>
            <person name="Ral J.P."/>
            <person name="Riano-Pachon D.M."/>
            <person name="Riekhof W."/>
            <person name="Rymarquis L."/>
            <person name="Schroda M."/>
            <person name="Stern D."/>
            <person name="Umen J."/>
            <person name="Willows R."/>
            <person name="Wilson N."/>
            <person name="Zimmer S.L."/>
            <person name="Allmer J."/>
            <person name="Balk J."/>
            <person name="Bisova K."/>
            <person name="Chen C.J."/>
            <person name="Elias M."/>
            <person name="Gendler K."/>
            <person name="Hauser C."/>
            <person name="Lamb M.R."/>
            <person name="Ledford H."/>
            <person name="Long J.C."/>
            <person name="Minagawa J."/>
            <person name="Page M.D."/>
            <person name="Pan J."/>
            <person name="Pootakham W."/>
            <person name="Roje S."/>
            <person name="Rose A."/>
            <person name="Stahlberg E."/>
            <person name="Terauchi A.M."/>
            <person name="Yang P."/>
            <person name="Ball S."/>
            <person name="Bowler C."/>
            <person name="Dieckmann C.L."/>
            <person name="Gladyshev V.N."/>
            <person name="Green P."/>
            <person name="Jorgensen R."/>
            <person name="Mayfield S."/>
            <person name="Mueller-Roeber B."/>
            <person name="Rajamani S."/>
            <person name="Sayre R.T."/>
            <person name="Brokstein P."/>
            <person name="Dubchak I."/>
            <person name="Goodstein D."/>
            <person name="Hornick L."/>
            <person name="Huang Y.W."/>
            <person name="Jhaveri J."/>
            <person name="Luo Y."/>
            <person name="Martinez D."/>
            <person name="Ngau W.C."/>
            <person name="Otillar B."/>
            <person name="Poliakov A."/>
            <person name="Porter A."/>
            <person name="Szajkowski L."/>
            <person name="Werner G."/>
            <person name="Zhou K."/>
            <person name="Grigoriev I.V."/>
            <person name="Rokhsar D.S."/>
            <person name="Grossman A.R."/>
        </authorList>
    </citation>
    <scope>NUCLEOTIDE SEQUENCE [LARGE SCALE GENOMIC DNA]</scope>
    <source>
        <strain evidence="6">CC-503</strain>
    </source>
</reference>
<keyword evidence="2" id="KW-0808">Transferase</keyword>
<protein>
    <recommendedName>
        <fullName evidence="4">Glycosyl transferase CAP10 domain-containing protein</fullName>
    </recommendedName>
</protein>
<dbReference type="InterPro" id="IPR006598">
    <property type="entry name" value="CAP10"/>
</dbReference>
<evidence type="ECO:0000259" key="4">
    <source>
        <dbReference type="SMART" id="SM00672"/>
    </source>
</evidence>
<dbReference type="ExpressionAtlas" id="A0A2K3DZ77">
    <property type="expression patterns" value="baseline"/>
</dbReference>
<dbReference type="EMBL" id="CM008964">
    <property type="protein sequence ID" value="PNW85833.1"/>
    <property type="molecule type" value="Genomic_DNA"/>
</dbReference>
<dbReference type="Proteomes" id="UP000006906">
    <property type="component" value="Chromosome 3"/>
</dbReference>
<evidence type="ECO:0000256" key="1">
    <source>
        <dbReference type="ARBA" id="ARBA00010118"/>
    </source>
</evidence>
<proteinExistence type="inferred from homology"/>
<dbReference type="KEGG" id="cre:CHLRE_03g203550v5"/>
<name>A0A2K3DZ77_CHLRE</name>
<sequence length="531" mass="59471">MDLVPPRAVLGLLLLLWAGACVLEAQAAEKLDSCDLVDPKIEEHILKQTSLFATQGIRDEVIRSLHEPCINETAKHPCIKAQKFLIKDGVVYVTNLMPVNGFGYVELIGFLVELYEVSQVYKLPDVEFAYWHDDNPPAETVLRPTAENPTASAWPFPPHDAPPVLAWATFPGNAALVVPYSGAFRCPKDSFDSLLEQVPHMNANPPWEQREKLGFGRWNIFCAWYYGNHHVKTADGQPVPCPRDYINNLYYNHTDKLLTVALNRPLAGSGKPAQQVPLLEQNKYRYIVSTDGELDYVQRAGIRESPGCHSGKSQATALIAGKYDYLGHDSHATLGKMVGIGWSISSKFDKYLLLGSLVLKAEGFVYGWYYPAMKAWEHYVPFMVKDKDDVLEMIDWARSHDEEAHKIAQAGQSFALKHLARKTRLCYIYKLIKELAKHMKYTPDCSKRPVCVPLVEEIKFLKSFDVTHAHCRYDEVLGPYAAADPAARTPEFLKDLTAQHQAVPHHLWGGRRHLLGSSSGSSSSGSSSGRQ</sequence>